<proteinExistence type="predicted"/>
<evidence type="ECO:0000313" key="3">
    <source>
        <dbReference type="EMBL" id="RKQ68883.1"/>
    </source>
</evidence>
<keyword evidence="4" id="KW-1185">Reference proteome</keyword>
<gene>
    <name evidence="3" type="ORF">DES40_1658</name>
</gene>
<dbReference type="RefSeq" id="WP_121100659.1">
    <property type="nucleotide sequence ID" value="NZ_RBII01000002.1"/>
</dbReference>
<dbReference type="Pfam" id="PF01817">
    <property type="entry name" value="CM_2"/>
    <property type="match status" value="1"/>
</dbReference>
<dbReference type="GO" id="GO:0004106">
    <property type="term" value="F:chorismate mutase activity"/>
    <property type="evidence" value="ECO:0007669"/>
    <property type="project" value="UniProtKB-EC"/>
</dbReference>
<dbReference type="SUPFAM" id="SSF48600">
    <property type="entry name" value="Chorismate mutase II"/>
    <property type="match status" value="1"/>
</dbReference>
<evidence type="ECO:0000256" key="1">
    <source>
        <dbReference type="ARBA" id="ARBA00012404"/>
    </source>
</evidence>
<dbReference type="AlphaFoldDB" id="A0A420WD25"/>
<sequence>MTSMSDFTDINQVRAEIDRVDKALLSLIAERLELSKAVRRAKSGVRVWRPSREDSHVRALAAATSDTPRPLVSRIWAELMSASLAMQGPMGLHVALENDSMASLALVRDRFGASIPTYTYPTASSAMAATYADPEGVAILPSPGGMHSWWTALGPGGAMADMHILAGLPRTGELEWPVAVAVATADIQPSGNDDTLIMCRADLRAINASAELRAEAGEFFLYSLTGYLDSVPRDVLRLDPSAKIIGALPRPIG</sequence>
<dbReference type="InParanoid" id="A0A420WD25"/>
<dbReference type="EC" id="5.4.99.5" evidence="1"/>
<comment type="caution">
    <text evidence="3">The sequence shown here is derived from an EMBL/GenBank/DDBJ whole genome shotgun (WGS) entry which is preliminary data.</text>
</comment>
<reference evidence="3 4" key="1">
    <citation type="submission" date="2018-10" db="EMBL/GenBank/DDBJ databases">
        <title>Genomic Encyclopedia of Type Strains, Phase IV (KMG-IV): sequencing the most valuable type-strain genomes for metagenomic binning, comparative biology and taxonomic classification.</title>
        <authorList>
            <person name="Goeker M."/>
        </authorList>
    </citation>
    <scope>NUCLEOTIDE SEQUENCE [LARGE SCALE GENOMIC DNA]</scope>
    <source>
        <strain evidence="3 4">DSM 22008</strain>
    </source>
</reference>
<name>A0A420WD25_9PROT</name>
<dbReference type="EMBL" id="RBII01000002">
    <property type="protein sequence ID" value="RKQ68883.1"/>
    <property type="molecule type" value="Genomic_DNA"/>
</dbReference>
<dbReference type="InterPro" id="IPR036263">
    <property type="entry name" value="Chorismate_II_sf"/>
</dbReference>
<protein>
    <recommendedName>
        <fullName evidence="1">chorismate mutase</fullName>
        <ecNumber evidence="1">5.4.99.5</ecNumber>
    </recommendedName>
</protein>
<dbReference type="OrthoDB" id="7268348at2"/>
<dbReference type="SMART" id="SM00830">
    <property type="entry name" value="CM_2"/>
    <property type="match status" value="1"/>
</dbReference>
<evidence type="ECO:0000259" key="2">
    <source>
        <dbReference type="PROSITE" id="PS51168"/>
    </source>
</evidence>
<dbReference type="InterPro" id="IPR036979">
    <property type="entry name" value="CM_dom_sf"/>
</dbReference>
<feature type="domain" description="Chorismate mutase" evidence="2">
    <location>
        <begin position="4"/>
        <end position="91"/>
    </location>
</feature>
<evidence type="ECO:0000313" key="4">
    <source>
        <dbReference type="Proteomes" id="UP000282211"/>
    </source>
</evidence>
<dbReference type="GO" id="GO:0046417">
    <property type="term" value="P:chorismate metabolic process"/>
    <property type="evidence" value="ECO:0007669"/>
    <property type="project" value="InterPro"/>
</dbReference>
<dbReference type="Proteomes" id="UP000282211">
    <property type="component" value="Unassembled WGS sequence"/>
</dbReference>
<dbReference type="InterPro" id="IPR002701">
    <property type="entry name" value="CM_II_prokaryot"/>
</dbReference>
<organism evidence="3 4">
    <name type="scientific">Litorimonas taeanensis</name>
    <dbReference type="NCBI Taxonomy" id="568099"/>
    <lineage>
        <taxon>Bacteria</taxon>
        <taxon>Pseudomonadati</taxon>
        <taxon>Pseudomonadota</taxon>
        <taxon>Alphaproteobacteria</taxon>
        <taxon>Maricaulales</taxon>
        <taxon>Robiginitomaculaceae</taxon>
    </lineage>
</organism>
<dbReference type="PROSITE" id="PS51168">
    <property type="entry name" value="CHORISMATE_MUT_2"/>
    <property type="match status" value="1"/>
</dbReference>
<accession>A0A420WD25</accession>
<dbReference type="Gene3D" id="1.20.59.10">
    <property type="entry name" value="Chorismate mutase"/>
    <property type="match status" value="1"/>
</dbReference>